<evidence type="ECO:0000256" key="2">
    <source>
        <dbReference type="ARBA" id="ARBA00009344"/>
    </source>
</evidence>
<protein>
    <recommendedName>
        <fullName evidence="8">KRR1 small subunit processome component</fullName>
    </recommendedName>
    <alternativeName>
        <fullName evidence="8">KRR-R motif-containing protein 1</fullName>
    </alternativeName>
</protein>
<dbReference type="PIRSF" id="PIRSF006515">
    <property type="entry name" value="KRR1"/>
    <property type="match status" value="1"/>
</dbReference>
<keyword evidence="6 8" id="KW-0539">Nucleus</keyword>
<dbReference type="InterPro" id="IPR048550">
    <property type="entry name" value="KRR1-like_KH1_euk"/>
</dbReference>
<keyword evidence="7 8" id="KW-0687">Ribonucleoprotein</keyword>
<organism evidence="12 13">
    <name type="scientific">Dimargaris verticillata</name>
    <dbReference type="NCBI Taxonomy" id="2761393"/>
    <lineage>
        <taxon>Eukaryota</taxon>
        <taxon>Fungi</taxon>
        <taxon>Fungi incertae sedis</taxon>
        <taxon>Zoopagomycota</taxon>
        <taxon>Kickxellomycotina</taxon>
        <taxon>Dimargaritomycetes</taxon>
        <taxon>Dimargaritales</taxon>
        <taxon>Dimargaritaceae</taxon>
        <taxon>Dimargaris</taxon>
    </lineage>
</organism>
<feature type="domain" description="KRR1 small subunit processome component first KH" evidence="10">
    <location>
        <begin position="30"/>
        <end position="110"/>
    </location>
</feature>
<comment type="caution">
    <text evidence="12">The sequence shown here is derived from an EMBL/GenBank/DDBJ whole genome shotgun (WGS) entry which is preliminary data.</text>
</comment>
<evidence type="ECO:0000256" key="5">
    <source>
        <dbReference type="ARBA" id="ARBA00022884"/>
    </source>
</evidence>
<dbReference type="PANTHER" id="PTHR12581">
    <property type="entry name" value="HIV-1 REV BINDING PROTEIN 2, 3"/>
    <property type="match status" value="1"/>
</dbReference>
<dbReference type="InterPro" id="IPR048548">
    <property type="entry name" value="KRR1-like_KH2"/>
</dbReference>
<dbReference type="SUPFAM" id="SSF54791">
    <property type="entry name" value="Eukaryotic type KH-domain (KH-domain type I)"/>
    <property type="match status" value="1"/>
</dbReference>
<dbReference type="EMBL" id="JANBQB010000236">
    <property type="protein sequence ID" value="KAJ1979126.1"/>
    <property type="molecule type" value="Genomic_DNA"/>
</dbReference>
<dbReference type="AlphaFoldDB" id="A0A9W8B8H0"/>
<keyword evidence="13" id="KW-1185">Reference proteome</keyword>
<gene>
    <name evidence="12" type="primary">KRR1</name>
    <name evidence="12" type="ORF">H4R34_002950</name>
</gene>
<dbReference type="CDD" id="cd22394">
    <property type="entry name" value="KH-I_KRR1_rpt2"/>
    <property type="match status" value="1"/>
</dbReference>
<feature type="region of interest" description="Disordered" evidence="9">
    <location>
        <begin position="296"/>
        <end position="378"/>
    </location>
</feature>
<dbReference type="Pfam" id="PF21800">
    <property type="entry name" value="KH_KRR1_2nd"/>
    <property type="match status" value="1"/>
</dbReference>
<keyword evidence="3 8" id="KW-0690">Ribosome biogenesis</keyword>
<keyword evidence="5 8" id="KW-0694">RNA-binding</keyword>
<comment type="similarity">
    <text evidence="2 8">Belongs to the KRR1 family.</text>
</comment>
<evidence type="ECO:0000256" key="4">
    <source>
        <dbReference type="ARBA" id="ARBA00022552"/>
    </source>
</evidence>
<dbReference type="OrthoDB" id="441223at2759"/>
<feature type="compositionally biased region" description="Basic and acidic residues" evidence="9">
    <location>
        <begin position="296"/>
        <end position="307"/>
    </location>
</feature>
<evidence type="ECO:0000259" key="10">
    <source>
        <dbReference type="Pfam" id="PF17903"/>
    </source>
</evidence>
<dbReference type="PANTHER" id="PTHR12581:SF0">
    <property type="entry name" value="KRR1 SMALL SUBUNIT PROCESSOME COMPONENT HOMOLOG"/>
    <property type="match status" value="1"/>
</dbReference>
<dbReference type="InterPro" id="IPR036612">
    <property type="entry name" value="KH_dom_type_1_sf"/>
</dbReference>
<evidence type="ECO:0000256" key="6">
    <source>
        <dbReference type="ARBA" id="ARBA00023242"/>
    </source>
</evidence>
<evidence type="ECO:0000259" key="11">
    <source>
        <dbReference type="Pfam" id="PF21800"/>
    </source>
</evidence>
<name>A0A9W8B8H0_9FUNG</name>
<dbReference type="GO" id="GO:0032040">
    <property type="term" value="C:small-subunit processome"/>
    <property type="evidence" value="ECO:0007669"/>
    <property type="project" value="TreeGrafter"/>
</dbReference>
<evidence type="ECO:0000256" key="9">
    <source>
        <dbReference type="SAM" id="MobiDB-lite"/>
    </source>
</evidence>
<feature type="region of interest" description="Disordered" evidence="9">
    <location>
        <begin position="222"/>
        <end position="266"/>
    </location>
</feature>
<dbReference type="Gene3D" id="3.30.1370.10">
    <property type="entry name" value="K Homology domain, type 1"/>
    <property type="match status" value="2"/>
</dbReference>
<dbReference type="Pfam" id="PF17903">
    <property type="entry name" value="KH_KRR1_1st"/>
    <property type="match status" value="1"/>
</dbReference>
<accession>A0A9W8B8H0</accession>
<proteinExistence type="inferred from homology"/>
<dbReference type="InterPro" id="IPR048549">
    <property type="entry name" value="KRR1-like_KH2_euk"/>
</dbReference>
<feature type="compositionally biased region" description="Basic and acidic residues" evidence="9">
    <location>
        <begin position="357"/>
        <end position="378"/>
    </location>
</feature>
<feature type="compositionally biased region" description="Basic and acidic residues" evidence="9">
    <location>
        <begin position="239"/>
        <end position="255"/>
    </location>
</feature>
<feature type="domain" description="KRR1 small subunit processome component second KH" evidence="11">
    <location>
        <begin position="113"/>
        <end position="202"/>
    </location>
</feature>
<dbReference type="GO" id="GO:0003723">
    <property type="term" value="F:RNA binding"/>
    <property type="evidence" value="ECO:0007669"/>
    <property type="project" value="UniProtKB-KW"/>
</dbReference>
<evidence type="ECO:0000313" key="12">
    <source>
        <dbReference type="EMBL" id="KAJ1979126.1"/>
    </source>
</evidence>
<keyword evidence="4 8" id="KW-0698">rRNA processing</keyword>
<dbReference type="InterPro" id="IPR024166">
    <property type="entry name" value="rRNA_assembly_KRR1"/>
</dbReference>
<evidence type="ECO:0000256" key="3">
    <source>
        <dbReference type="ARBA" id="ARBA00022517"/>
    </source>
</evidence>
<comment type="subunit">
    <text evidence="8">Component of the ribosomal small subunit (SSU) processome.</text>
</comment>
<reference evidence="12" key="1">
    <citation type="submission" date="2022-07" db="EMBL/GenBank/DDBJ databases">
        <title>Phylogenomic reconstructions and comparative analyses of Kickxellomycotina fungi.</title>
        <authorList>
            <person name="Reynolds N.K."/>
            <person name="Stajich J.E."/>
            <person name="Barry K."/>
            <person name="Grigoriev I.V."/>
            <person name="Crous P."/>
            <person name="Smith M.E."/>
        </authorList>
    </citation>
    <scope>NUCLEOTIDE SEQUENCE</scope>
    <source>
        <strain evidence="12">RSA 567</strain>
    </source>
</reference>
<evidence type="ECO:0000256" key="1">
    <source>
        <dbReference type="ARBA" id="ARBA00004604"/>
    </source>
</evidence>
<dbReference type="FunFam" id="3.30.1370.10:FF:000014">
    <property type="entry name" value="KRR1 small subunit processome component"/>
    <property type="match status" value="1"/>
</dbReference>
<evidence type="ECO:0000313" key="13">
    <source>
        <dbReference type="Proteomes" id="UP001151582"/>
    </source>
</evidence>
<dbReference type="InterPro" id="IPR041174">
    <property type="entry name" value="KRR1-like_KH1"/>
</dbReference>
<evidence type="ECO:0000256" key="7">
    <source>
        <dbReference type="ARBA" id="ARBA00023274"/>
    </source>
</evidence>
<sequence>MADEASTSSSGPRSVKFTKEDFKHPLLEESSFAVIFPKYIERSLVETLPYLQELLSAHGIVCSLDRVEGSLSVRTTRKTFDPYMIIKARDLIALLVRSVPFSQATRILEDDMHYEIFRIGNVVSSKDTFRTRRDRLLGPSGNTLKAIELLTETYVLVQGKTVSVMGNYKAVREVGNIVFDCMKNIHPVYHIKRLMVKRELIKDEKLVGEDWERFLPKFKKNVPKTLKPTGKKNKLLQAQKEREPTADKKKKKDDTPFPPEQLPRKIDQQLETGEYFLSPHEKAAVAHKKKMEKQISKSVDRFTKRQEAFVAPDEPTDAANDDDKKKKKKKRKRDDLGQDTEDAAALGRKLRNQKTKPLHDSKGDRVVTADEARDYLGA</sequence>
<dbReference type="GO" id="GO:0006364">
    <property type="term" value="P:rRNA processing"/>
    <property type="evidence" value="ECO:0007669"/>
    <property type="project" value="UniProtKB-KW"/>
</dbReference>
<dbReference type="Proteomes" id="UP001151582">
    <property type="component" value="Unassembled WGS sequence"/>
</dbReference>
<comment type="subcellular location">
    <subcellularLocation>
        <location evidence="1 8">Nucleus</location>
        <location evidence="1 8">Nucleolus</location>
    </subcellularLocation>
</comment>
<evidence type="ECO:0000256" key="8">
    <source>
        <dbReference type="PIRNR" id="PIRNR006515"/>
    </source>
</evidence>
<dbReference type="CDD" id="cd22393">
    <property type="entry name" value="KH-I_KRR1_rpt1"/>
    <property type="match status" value="1"/>
</dbReference>
<comment type="function">
    <text evidence="8">Required for 40S ribosome biogenesis. Involved in nucleolar processing of pre-18S ribosomal RNA and ribosome assembly.</text>
</comment>